<evidence type="ECO:0000256" key="1">
    <source>
        <dbReference type="SAM" id="MobiDB-lite"/>
    </source>
</evidence>
<evidence type="ECO:0000313" key="2">
    <source>
        <dbReference type="EMBL" id="KAK5200612.1"/>
    </source>
</evidence>
<name>A0ABR0LMB5_9PEZI</name>
<proteinExistence type="predicted"/>
<dbReference type="Proteomes" id="UP001357485">
    <property type="component" value="Unassembled WGS sequence"/>
</dbReference>
<keyword evidence="3" id="KW-1185">Reference proteome</keyword>
<sequence>WFSQSIFSTQPQPLRLASTSSRLLSPAHDLSSWTSSAPAASQSPPSSPTPRLSS</sequence>
<dbReference type="EMBL" id="JAVRRA010017310">
    <property type="protein sequence ID" value="KAK5200612.1"/>
    <property type="molecule type" value="Genomic_DNA"/>
</dbReference>
<gene>
    <name evidence="2" type="ORF">LTR16_005516</name>
</gene>
<feature type="compositionally biased region" description="Low complexity" evidence="1">
    <location>
        <begin position="13"/>
        <end position="54"/>
    </location>
</feature>
<reference evidence="2 3" key="1">
    <citation type="submission" date="2023-08" db="EMBL/GenBank/DDBJ databases">
        <title>Black Yeasts Isolated from many extreme environments.</title>
        <authorList>
            <person name="Coleine C."/>
            <person name="Stajich J.E."/>
            <person name="Selbmann L."/>
        </authorList>
    </citation>
    <scope>NUCLEOTIDE SEQUENCE [LARGE SCALE GENOMIC DNA]</scope>
    <source>
        <strain evidence="2 3">CCFEE 536</strain>
    </source>
</reference>
<accession>A0ABR0LMB5</accession>
<protein>
    <submittedName>
        <fullName evidence="2">Uncharacterized protein</fullName>
    </submittedName>
</protein>
<feature type="region of interest" description="Disordered" evidence="1">
    <location>
        <begin position="1"/>
        <end position="54"/>
    </location>
</feature>
<feature type="non-terminal residue" evidence="2">
    <location>
        <position position="1"/>
    </location>
</feature>
<organism evidence="2 3">
    <name type="scientific">Cryomyces antarcticus</name>
    <dbReference type="NCBI Taxonomy" id="329879"/>
    <lineage>
        <taxon>Eukaryota</taxon>
        <taxon>Fungi</taxon>
        <taxon>Dikarya</taxon>
        <taxon>Ascomycota</taxon>
        <taxon>Pezizomycotina</taxon>
        <taxon>Dothideomycetes</taxon>
        <taxon>Dothideomycetes incertae sedis</taxon>
        <taxon>Cryomyces</taxon>
    </lineage>
</organism>
<comment type="caution">
    <text evidence="2">The sequence shown here is derived from an EMBL/GenBank/DDBJ whole genome shotgun (WGS) entry which is preliminary data.</text>
</comment>
<feature type="non-terminal residue" evidence="2">
    <location>
        <position position="54"/>
    </location>
</feature>
<feature type="compositionally biased region" description="Polar residues" evidence="1">
    <location>
        <begin position="1"/>
        <end position="12"/>
    </location>
</feature>
<evidence type="ECO:0000313" key="3">
    <source>
        <dbReference type="Proteomes" id="UP001357485"/>
    </source>
</evidence>